<dbReference type="AlphaFoldDB" id="A0A7Y2P1R8"/>
<keyword evidence="2" id="KW-1185">Reference proteome</keyword>
<comment type="caution">
    <text evidence="1">The sequence shown here is derived from an EMBL/GenBank/DDBJ whole genome shotgun (WGS) entry which is preliminary data.</text>
</comment>
<dbReference type="Proteomes" id="UP000533905">
    <property type="component" value="Unassembled WGS sequence"/>
</dbReference>
<dbReference type="EMBL" id="JABAIV010000010">
    <property type="protein sequence ID" value="NNG25539.1"/>
    <property type="molecule type" value="Genomic_DNA"/>
</dbReference>
<evidence type="ECO:0000313" key="1">
    <source>
        <dbReference type="EMBL" id="NNG25539.1"/>
    </source>
</evidence>
<reference evidence="1 2" key="1">
    <citation type="submission" date="2020-04" db="EMBL/GenBank/DDBJ databases">
        <title>Massilia sp. nov., a cold adapted bacteria isolated from Arctic soil.</title>
        <authorList>
            <person name="Son J."/>
            <person name="Ka J.-O."/>
        </authorList>
    </citation>
    <scope>NUCLEOTIDE SEQUENCE [LARGE SCALE GENOMIC DNA]</scope>
    <source>
        <strain evidence="1 2">ML15P13</strain>
    </source>
</reference>
<proteinExistence type="predicted"/>
<organism evidence="1 2">
    <name type="scientific">Telluria aromaticivorans</name>
    <dbReference type="NCBI Taxonomy" id="2725995"/>
    <lineage>
        <taxon>Bacteria</taxon>
        <taxon>Pseudomonadati</taxon>
        <taxon>Pseudomonadota</taxon>
        <taxon>Betaproteobacteria</taxon>
        <taxon>Burkholderiales</taxon>
        <taxon>Oxalobacteraceae</taxon>
        <taxon>Telluria group</taxon>
        <taxon>Telluria</taxon>
    </lineage>
</organism>
<accession>A0A7Y2P1R8</accession>
<sequence>MTIEVRAVAQPRPGTEEAEFSEYLRGITLGSYARNHSLIRLGRDASFWHPQNEPTLHRLAVFLHEYLHFTHNYSTVVGLYDFFVQLRLVRLYCNTVDREGKSHGEPVLSADAQKEAHSVLEWRQHLRGSVGQDALNTLRRAKSHPPFVRIQRSNFQLTIGPQTIEAHGVSAVFDTSGLGTGLASIEVKLGGDVLMEGCAVEAECLLYGQSGASSDEIRKQVPAYPYLTARAVFEGIAGFSPTSRFFCRICVLALQSTDPGDALVQLAEACKIAGPRADEASLIGSFLSSSKDFFHSAVKRILEDSLQREVEPFAMRGHAGRGLQRMAGWARDLFNRRLGDEFFELGPVEAAPNLGPIVEMLRSLPTCPVVQEIDACTDSQELLYFSETEVSPDLAQEIGAAQALFHLTDAHIVTGRFSKTPPAVSRACPFFKACRAPIAATSPEICGNRPWESFNPAATEGCWYGVGVACSRGRSDL</sequence>
<evidence type="ECO:0000313" key="2">
    <source>
        <dbReference type="Proteomes" id="UP000533905"/>
    </source>
</evidence>
<protein>
    <submittedName>
        <fullName evidence="1">Uncharacterized protein</fullName>
    </submittedName>
</protein>
<name>A0A7Y2P1R8_9BURK</name>
<gene>
    <name evidence="1" type="ORF">HGB41_21380</name>
</gene>
<dbReference type="RefSeq" id="WP_171088290.1">
    <property type="nucleotide sequence ID" value="NZ_JABAIV010000010.1"/>
</dbReference>